<accession>A0A367KTC7</accession>
<organism evidence="1 2">
    <name type="scientific">Rhizopus stolonifer</name>
    <name type="common">Rhizopus nigricans</name>
    <dbReference type="NCBI Taxonomy" id="4846"/>
    <lineage>
        <taxon>Eukaryota</taxon>
        <taxon>Fungi</taxon>
        <taxon>Fungi incertae sedis</taxon>
        <taxon>Mucoromycota</taxon>
        <taxon>Mucoromycotina</taxon>
        <taxon>Mucoromycetes</taxon>
        <taxon>Mucorales</taxon>
        <taxon>Mucorineae</taxon>
        <taxon>Rhizopodaceae</taxon>
        <taxon>Rhizopus</taxon>
    </lineage>
</organism>
<sequence length="127" mass="14754">QVLSKGGDETEEMKLLEKKKKRRRLCTGHGVDCSVLSIHRTKVRDMDFMISVKEVKNAYVVHHVGDLSLPRSLAALEDFKSTLELLYSYKHHYMKIKNVIKVAQHRKAQKISHSLTFFEEDEDDLLD</sequence>
<evidence type="ECO:0000313" key="2">
    <source>
        <dbReference type="Proteomes" id="UP000253551"/>
    </source>
</evidence>
<name>A0A367KTC7_RHIST</name>
<feature type="non-terminal residue" evidence="1">
    <location>
        <position position="1"/>
    </location>
</feature>
<dbReference type="AlphaFoldDB" id="A0A367KTC7"/>
<dbReference type="EMBL" id="PJQM01000381">
    <property type="protein sequence ID" value="RCI05464.1"/>
    <property type="molecule type" value="Genomic_DNA"/>
</dbReference>
<dbReference type="OrthoDB" id="2247002at2759"/>
<reference evidence="1 2" key="1">
    <citation type="journal article" date="2018" name="G3 (Bethesda)">
        <title>Phylogenetic and Phylogenomic Definition of Rhizopus Species.</title>
        <authorList>
            <person name="Gryganskyi A.P."/>
            <person name="Golan J."/>
            <person name="Dolatabadi S."/>
            <person name="Mondo S."/>
            <person name="Robb S."/>
            <person name="Idnurm A."/>
            <person name="Muszewska A."/>
            <person name="Steczkiewicz K."/>
            <person name="Masonjones S."/>
            <person name="Liao H.L."/>
            <person name="Gajdeczka M.T."/>
            <person name="Anike F."/>
            <person name="Vuek A."/>
            <person name="Anishchenko I.M."/>
            <person name="Voigt K."/>
            <person name="de Hoog G.S."/>
            <person name="Smith M.E."/>
            <person name="Heitman J."/>
            <person name="Vilgalys R."/>
            <person name="Stajich J.E."/>
        </authorList>
    </citation>
    <scope>NUCLEOTIDE SEQUENCE [LARGE SCALE GENOMIC DNA]</scope>
    <source>
        <strain evidence="1 2">LSU 92-RS-03</strain>
    </source>
</reference>
<proteinExistence type="predicted"/>
<keyword evidence="2" id="KW-1185">Reference proteome</keyword>
<protein>
    <submittedName>
        <fullName evidence="1">Uncharacterized protein</fullName>
    </submittedName>
</protein>
<gene>
    <name evidence="1" type="ORF">CU098_013519</name>
</gene>
<evidence type="ECO:0000313" key="1">
    <source>
        <dbReference type="EMBL" id="RCI05464.1"/>
    </source>
</evidence>
<dbReference type="Proteomes" id="UP000253551">
    <property type="component" value="Unassembled WGS sequence"/>
</dbReference>
<comment type="caution">
    <text evidence="1">The sequence shown here is derived from an EMBL/GenBank/DDBJ whole genome shotgun (WGS) entry which is preliminary data.</text>
</comment>